<evidence type="ECO:0000256" key="1">
    <source>
        <dbReference type="SAM" id="SignalP"/>
    </source>
</evidence>
<keyword evidence="1" id="KW-0732">Signal</keyword>
<dbReference type="Proteomes" id="UP000022910">
    <property type="component" value="Unassembled WGS sequence"/>
</dbReference>
<name>A0A015IT90_RHIIW</name>
<reference evidence="2 3" key="1">
    <citation type="submission" date="2014-02" db="EMBL/GenBank/DDBJ databases">
        <title>Single nucleus genome sequencing reveals high similarity among nuclei of an endomycorrhizal fungus.</title>
        <authorList>
            <person name="Lin K."/>
            <person name="Geurts R."/>
            <person name="Zhang Z."/>
            <person name="Limpens E."/>
            <person name="Saunders D.G."/>
            <person name="Mu D."/>
            <person name="Pang E."/>
            <person name="Cao H."/>
            <person name="Cha H."/>
            <person name="Lin T."/>
            <person name="Zhou Q."/>
            <person name="Shang Y."/>
            <person name="Li Y."/>
            <person name="Ivanov S."/>
            <person name="Sharma T."/>
            <person name="Velzen R.V."/>
            <person name="Ruijter N.D."/>
            <person name="Aanen D.K."/>
            <person name="Win J."/>
            <person name="Kamoun S."/>
            <person name="Bisseling T."/>
            <person name="Huang S."/>
        </authorList>
    </citation>
    <scope>NUCLEOTIDE SEQUENCE [LARGE SCALE GENOMIC DNA]</scope>
    <source>
        <strain evidence="3">DAOM197198w</strain>
    </source>
</reference>
<accession>A0A015IT90</accession>
<organism evidence="2 3">
    <name type="scientific">Rhizophagus irregularis (strain DAOM 197198w)</name>
    <name type="common">Glomus intraradices</name>
    <dbReference type="NCBI Taxonomy" id="1432141"/>
    <lineage>
        <taxon>Eukaryota</taxon>
        <taxon>Fungi</taxon>
        <taxon>Fungi incertae sedis</taxon>
        <taxon>Mucoromycota</taxon>
        <taxon>Glomeromycotina</taxon>
        <taxon>Glomeromycetes</taxon>
        <taxon>Glomerales</taxon>
        <taxon>Glomeraceae</taxon>
        <taxon>Rhizophagus</taxon>
    </lineage>
</organism>
<feature type="chain" id="PRO_5001474251" evidence="1">
    <location>
        <begin position="24"/>
        <end position="164"/>
    </location>
</feature>
<dbReference type="HOGENOM" id="CLU_137520_0_0_1"/>
<proteinExistence type="predicted"/>
<evidence type="ECO:0000313" key="3">
    <source>
        <dbReference type="Proteomes" id="UP000022910"/>
    </source>
</evidence>
<comment type="caution">
    <text evidence="2">The sequence shown here is derived from an EMBL/GenBank/DDBJ whole genome shotgun (WGS) entry which is preliminary data.</text>
</comment>
<feature type="signal peptide" evidence="1">
    <location>
        <begin position="1"/>
        <end position="23"/>
    </location>
</feature>
<keyword evidence="3" id="KW-1185">Reference proteome</keyword>
<dbReference type="OrthoDB" id="2310038at2759"/>
<gene>
    <name evidence="2" type="ORF">RirG_206610</name>
</gene>
<sequence>MNHNYIIILFLAIFLIQVEKIHCGCYPVGMDDQTIGGSEIKEVVLSSGEISVTTNIIEKGTNGADKYTEGIGHFTINYDKPNGKHVSVRILKKGEMVNYHDCSGNIDPNEVNPFTRIWKFEPELTPPHGTTVTVALSIYWECIYDNGNAGVGCKHEDVSLNVDY</sequence>
<dbReference type="EMBL" id="JEMT01027357">
    <property type="protein sequence ID" value="EXX57495.1"/>
    <property type="molecule type" value="Genomic_DNA"/>
</dbReference>
<evidence type="ECO:0000313" key="2">
    <source>
        <dbReference type="EMBL" id="EXX57495.1"/>
    </source>
</evidence>
<dbReference type="AlphaFoldDB" id="A0A015IT90"/>
<protein>
    <submittedName>
        <fullName evidence="2">Uncharacterized protein</fullName>
    </submittedName>
</protein>